<comment type="caution">
    <text evidence="2">The sequence shown here is derived from an EMBL/GenBank/DDBJ whole genome shotgun (WGS) entry which is preliminary data.</text>
</comment>
<evidence type="ECO:0000256" key="1">
    <source>
        <dbReference type="SAM" id="Phobius"/>
    </source>
</evidence>
<name>A0A9X6NLM3_HYPEX</name>
<protein>
    <submittedName>
        <fullName evidence="2">Uncharacterized protein</fullName>
    </submittedName>
</protein>
<keyword evidence="1" id="KW-0472">Membrane</keyword>
<keyword evidence="1" id="KW-1133">Transmembrane helix</keyword>
<dbReference type="AlphaFoldDB" id="A0A9X6NLM3"/>
<organism evidence="2 3">
    <name type="scientific">Hypsibius exemplaris</name>
    <name type="common">Freshwater tardigrade</name>
    <dbReference type="NCBI Taxonomy" id="2072580"/>
    <lineage>
        <taxon>Eukaryota</taxon>
        <taxon>Metazoa</taxon>
        <taxon>Ecdysozoa</taxon>
        <taxon>Tardigrada</taxon>
        <taxon>Eutardigrada</taxon>
        <taxon>Parachela</taxon>
        <taxon>Hypsibioidea</taxon>
        <taxon>Hypsibiidae</taxon>
        <taxon>Hypsibius</taxon>
    </lineage>
</organism>
<accession>A0A9X6NLM3</accession>
<keyword evidence="3" id="KW-1185">Reference proteome</keyword>
<evidence type="ECO:0000313" key="3">
    <source>
        <dbReference type="Proteomes" id="UP000192578"/>
    </source>
</evidence>
<proteinExistence type="predicted"/>
<sequence>MGTSGGGDTSGHEKSLCRAKVVRKCHDRNFLILTLLTVSVLICYGPRTILFIVTNEPARRLGGSLLASVTVLLGGCQLILDPILFTVLRWKSRPT</sequence>
<dbReference type="EMBL" id="MTYJ01000554">
    <property type="protein sequence ID" value="OWA55138.1"/>
    <property type="molecule type" value="Genomic_DNA"/>
</dbReference>
<gene>
    <name evidence="2" type="ORF">BV898_19525</name>
</gene>
<reference evidence="3" key="1">
    <citation type="submission" date="2017-01" db="EMBL/GenBank/DDBJ databases">
        <title>Comparative genomics of anhydrobiosis in the tardigrade Hypsibius dujardini.</title>
        <authorList>
            <person name="Yoshida Y."/>
            <person name="Koutsovoulos G."/>
            <person name="Laetsch D."/>
            <person name="Stevens L."/>
            <person name="Kumar S."/>
            <person name="Horikawa D."/>
            <person name="Ishino K."/>
            <person name="Komine S."/>
            <person name="Tomita M."/>
            <person name="Blaxter M."/>
            <person name="Arakawa K."/>
        </authorList>
    </citation>
    <scope>NUCLEOTIDE SEQUENCE [LARGE SCALE GENOMIC DNA]</scope>
    <source>
        <strain evidence="3">Z151</strain>
    </source>
</reference>
<feature type="transmembrane region" description="Helical" evidence="1">
    <location>
        <begin position="30"/>
        <end position="53"/>
    </location>
</feature>
<keyword evidence="1" id="KW-0812">Transmembrane</keyword>
<feature type="transmembrane region" description="Helical" evidence="1">
    <location>
        <begin position="65"/>
        <end position="88"/>
    </location>
</feature>
<dbReference type="Proteomes" id="UP000192578">
    <property type="component" value="Unassembled WGS sequence"/>
</dbReference>
<evidence type="ECO:0000313" key="2">
    <source>
        <dbReference type="EMBL" id="OWA55138.1"/>
    </source>
</evidence>